<protein>
    <recommendedName>
        <fullName evidence="4">Cytochrome P450</fullName>
    </recommendedName>
</protein>
<dbReference type="EMBL" id="BSTJ01000010">
    <property type="protein sequence ID" value="GLY78965.1"/>
    <property type="molecule type" value="Genomic_DNA"/>
</dbReference>
<sequence>MRSSMCLRHGGHRAPPPRATVHPLEAADDVPRDRLPAITLDPTGADHHGEAARLRAAGPVVRVVLPGGVHAWAVTRHAELSALVKDPRVSKDRRNWTAVQNGRIPDDWPLIGMLKVDNMVTAR</sequence>
<proteinExistence type="predicted"/>
<dbReference type="GO" id="GO:0004497">
    <property type="term" value="F:monooxygenase activity"/>
    <property type="evidence" value="ECO:0007669"/>
    <property type="project" value="InterPro"/>
</dbReference>
<evidence type="ECO:0000313" key="2">
    <source>
        <dbReference type="EMBL" id="GLY78965.1"/>
    </source>
</evidence>
<dbReference type="InterPro" id="IPR036396">
    <property type="entry name" value="Cyt_P450_sf"/>
</dbReference>
<dbReference type="Proteomes" id="UP001165135">
    <property type="component" value="Unassembled WGS sequence"/>
</dbReference>
<comment type="caution">
    <text evidence="2">The sequence shown here is derived from an EMBL/GenBank/DDBJ whole genome shotgun (WGS) entry which is preliminary data.</text>
</comment>
<dbReference type="GO" id="GO:0020037">
    <property type="term" value="F:heme binding"/>
    <property type="evidence" value="ECO:0007669"/>
    <property type="project" value="InterPro"/>
</dbReference>
<gene>
    <name evidence="2" type="ORF">Airi01_072320</name>
</gene>
<organism evidence="2 3">
    <name type="scientific">Actinoallomurus iriomotensis</name>
    <dbReference type="NCBI Taxonomy" id="478107"/>
    <lineage>
        <taxon>Bacteria</taxon>
        <taxon>Bacillati</taxon>
        <taxon>Actinomycetota</taxon>
        <taxon>Actinomycetes</taxon>
        <taxon>Streptosporangiales</taxon>
        <taxon>Thermomonosporaceae</taxon>
        <taxon>Actinoallomurus</taxon>
    </lineage>
</organism>
<dbReference type="SUPFAM" id="SSF48264">
    <property type="entry name" value="Cytochrome P450"/>
    <property type="match status" value="1"/>
</dbReference>
<evidence type="ECO:0000256" key="1">
    <source>
        <dbReference type="SAM" id="MobiDB-lite"/>
    </source>
</evidence>
<dbReference type="GO" id="GO:0016705">
    <property type="term" value="F:oxidoreductase activity, acting on paired donors, with incorporation or reduction of molecular oxygen"/>
    <property type="evidence" value="ECO:0007669"/>
    <property type="project" value="InterPro"/>
</dbReference>
<name>A0A9W6VSR8_9ACTN</name>
<evidence type="ECO:0008006" key="4">
    <source>
        <dbReference type="Google" id="ProtNLM"/>
    </source>
</evidence>
<dbReference type="Gene3D" id="1.10.630.10">
    <property type="entry name" value="Cytochrome P450"/>
    <property type="match status" value="1"/>
</dbReference>
<feature type="region of interest" description="Disordered" evidence="1">
    <location>
        <begin position="1"/>
        <end position="21"/>
    </location>
</feature>
<dbReference type="GO" id="GO:0005506">
    <property type="term" value="F:iron ion binding"/>
    <property type="evidence" value="ECO:0007669"/>
    <property type="project" value="InterPro"/>
</dbReference>
<dbReference type="AlphaFoldDB" id="A0A9W6VSR8"/>
<accession>A0A9W6VSR8</accession>
<reference evidence="2" key="1">
    <citation type="submission" date="2023-03" db="EMBL/GenBank/DDBJ databases">
        <title>Actinoallomurus iriomotensis NBRC 103681.</title>
        <authorList>
            <person name="Ichikawa N."/>
            <person name="Sato H."/>
            <person name="Tonouchi N."/>
        </authorList>
    </citation>
    <scope>NUCLEOTIDE SEQUENCE</scope>
    <source>
        <strain evidence="2">NBRC 103681</strain>
    </source>
</reference>
<evidence type="ECO:0000313" key="3">
    <source>
        <dbReference type="Proteomes" id="UP001165135"/>
    </source>
</evidence>